<dbReference type="Pfam" id="PF03004">
    <property type="entry name" value="Transposase_24"/>
    <property type="match status" value="1"/>
</dbReference>
<feature type="compositionally biased region" description="Acidic residues" evidence="1">
    <location>
        <begin position="414"/>
        <end position="427"/>
    </location>
</feature>
<feature type="compositionally biased region" description="Basic and acidic residues" evidence="1">
    <location>
        <begin position="121"/>
        <end position="135"/>
    </location>
</feature>
<evidence type="ECO:0000313" key="3">
    <source>
        <dbReference type="Proteomes" id="UP000077755"/>
    </source>
</evidence>
<dbReference type="EMBL" id="CP093350">
    <property type="protein sequence ID" value="WOH11256.1"/>
    <property type="molecule type" value="Genomic_DNA"/>
</dbReference>
<feature type="compositionally biased region" description="Basic and acidic residues" evidence="1">
    <location>
        <begin position="37"/>
        <end position="46"/>
    </location>
</feature>
<feature type="compositionally biased region" description="Gly residues" evidence="1">
    <location>
        <begin position="1"/>
        <end position="35"/>
    </location>
</feature>
<reference evidence="2" key="1">
    <citation type="journal article" date="2016" name="Nat. Genet.">
        <title>A high-quality carrot genome assembly provides new insights into carotenoid accumulation and asterid genome evolution.</title>
        <authorList>
            <person name="Iorizzo M."/>
            <person name="Ellison S."/>
            <person name="Senalik D."/>
            <person name="Zeng P."/>
            <person name="Satapoomin P."/>
            <person name="Huang J."/>
            <person name="Bowman M."/>
            <person name="Iovene M."/>
            <person name="Sanseverino W."/>
            <person name="Cavagnaro P."/>
            <person name="Yildiz M."/>
            <person name="Macko-Podgorni A."/>
            <person name="Moranska E."/>
            <person name="Grzebelus E."/>
            <person name="Grzebelus D."/>
            <person name="Ashrafi H."/>
            <person name="Zheng Z."/>
            <person name="Cheng S."/>
            <person name="Spooner D."/>
            <person name="Van Deynze A."/>
            <person name="Simon P."/>
        </authorList>
    </citation>
    <scope>NUCLEOTIDE SEQUENCE</scope>
    <source>
        <tissue evidence="2">Leaf</tissue>
    </source>
</reference>
<evidence type="ECO:0000256" key="1">
    <source>
        <dbReference type="SAM" id="MobiDB-lite"/>
    </source>
</evidence>
<dbReference type="Proteomes" id="UP000077755">
    <property type="component" value="Chromosome 8"/>
</dbReference>
<feature type="region of interest" description="Disordered" evidence="1">
    <location>
        <begin position="239"/>
        <end position="259"/>
    </location>
</feature>
<feature type="region of interest" description="Disordered" evidence="1">
    <location>
        <begin position="404"/>
        <end position="427"/>
    </location>
</feature>
<feature type="region of interest" description="Disordered" evidence="1">
    <location>
        <begin position="1"/>
        <end position="71"/>
    </location>
</feature>
<organism evidence="2 3">
    <name type="scientific">Daucus carota subsp. sativus</name>
    <name type="common">Carrot</name>
    <dbReference type="NCBI Taxonomy" id="79200"/>
    <lineage>
        <taxon>Eukaryota</taxon>
        <taxon>Viridiplantae</taxon>
        <taxon>Streptophyta</taxon>
        <taxon>Embryophyta</taxon>
        <taxon>Tracheophyta</taxon>
        <taxon>Spermatophyta</taxon>
        <taxon>Magnoliopsida</taxon>
        <taxon>eudicotyledons</taxon>
        <taxon>Gunneridae</taxon>
        <taxon>Pentapetalae</taxon>
        <taxon>asterids</taxon>
        <taxon>campanulids</taxon>
        <taxon>Apiales</taxon>
        <taxon>Apiaceae</taxon>
        <taxon>Apioideae</taxon>
        <taxon>Scandiceae</taxon>
        <taxon>Daucinae</taxon>
        <taxon>Daucus</taxon>
        <taxon>Daucus sect. Daucus</taxon>
    </lineage>
</organism>
<dbReference type="InterPro" id="IPR004252">
    <property type="entry name" value="Probable_transposase_24"/>
</dbReference>
<evidence type="ECO:0000313" key="2">
    <source>
        <dbReference type="EMBL" id="WOH11256.1"/>
    </source>
</evidence>
<dbReference type="AlphaFoldDB" id="A0AAF1BCI9"/>
<protein>
    <submittedName>
        <fullName evidence="2">Uncharacterized protein</fullName>
    </submittedName>
</protein>
<name>A0AAF1BCI9_DAUCS</name>
<reference evidence="2" key="2">
    <citation type="submission" date="2022-03" db="EMBL/GenBank/DDBJ databases">
        <title>Draft title - Genomic analysis of global carrot germplasm unveils the trajectory of domestication and the origin of high carotenoid orange carrot.</title>
        <authorList>
            <person name="Iorizzo M."/>
            <person name="Ellison S."/>
            <person name="Senalik D."/>
            <person name="Macko-Podgorni A."/>
            <person name="Grzebelus D."/>
            <person name="Bostan H."/>
            <person name="Rolling W."/>
            <person name="Curaba J."/>
            <person name="Simon P."/>
        </authorList>
    </citation>
    <scope>NUCLEOTIDE SEQUENCE</scope>
    <source>
        <tissue evidence="2">Leaf</tissue>
    </source>
</reference>
<proteinExistence type="predicted"/>
<keyword evidence="3" id="KW-1185">Reference proteome</keyword>
<sequence>MGAGTSGGGGGKGGGSKGCRGWGTSSGGRGAGGRGNDSAEGRDHGAGNEGSDNDEKNSGDNGSEGQESRIVVRNTYGRAKRSCSVGDYGKDYYVYQKGLKPGEGDRAAKEFMSKKLKSIPYEEKSRADLSAENARKRGLKSATRRDFKPHYFNKRTLDKLCNYWESEEFQIKSKNGKEARKKMQHIHHSGAKSFDERREELEEKNNRKISELEFISHVYCLDDPKTQKLKEDIEKALASLPTEPEDEEMADPPPSPNTLKMNQRRKALSLIIQVRPPKKVKAILFPRHSVTEVLGAYEAAKFASTQPKQNSTPSQLSNDSVDLVVGVSAEVHRMVRSLEMSEVPRSFLNEQMHRLADEAFPDHDDPMQQELWSQYMRLATDFVVDALKMNDKVILEGTSIEKAPMDRDISGNHDDEDIDEDADQFPL</sequence>
<feature type="region of interest" description="Disordered" evidence="1">
    <location>
        <begin position="121"/>
        <end position="145"/>
    </location>
</feature>
<gene>
    <name evidence="2" type="ORF">DCAR_0830736</name>
</gene>
<feature type="compositionally biased region" description="Basic and acidic residues" evidence="1">
    <location>
        <begin position="404"/>
        <end position="413"/>
    </location>
</feature>
<accession>A0AAF1BCI9</accession>